<gene>
    <name evidence="2" type="primary">ccoS</name>
    <name evidence="2" type="ORF">GXW76_10490</name>
</gene>
<sequence length="59" mass="6403">MGLIGLGAFFWALEHGQFNDPEGAASRILFTDACIEPNPHRKGHRHGQLVADAHHGDAD</sequence>
<evidence type="ECO:0000313" key="3">
    <source>
        <dbReference type="Proteomes" id="UP001138751"/>
    </source>
</evidence>
<dbReference type="AlphaFoldDB" id="A0A9X9WWS0"/>
<evidence type="ECO:0000256" key="1">
    <source>
        <dbReference type="SAM" id="MobiDB-lite"/>
    </source>
</evidence>
<reference evidence="2" key="2">
    <citation type="journal article" date="2021" name="Syst. Appl. Microbiol.">
        <title>Roseomonas hellenica sp. nov., isolated from roots of wild-growing Alkanna tinctoria.</title>
        <authorList>
            <person name="Rat A."/>
            <person name="Naranjo H.D."/>
            <person name="Lebbe L."/>
            <person name="Cnockaert M."/>
            <person name="Krigas N."/>
            <person name="Grigoriadou K."/>
            <person name="Maloupa E."/>
            <person name="Willems A."/>
        </authorList>
    </citation>
    <scope>NUCLEOTIDE SEQUENCE</scope>
    <source>
        <strain evidence="2">LMG 31231</strain>
    </source>
</reference>
<keyword evidence="3" id="KW-1185">Reference proteome</keyword>
<accession>A0A9X9WWS0</accession>
<evidence type="ECO:0000313" key="2">
    <source>
        <dbReference type="EMBL" id="MBR0671599.1"/>
    </source>
</evidence>
<dbReference type="EMBL" id="JAAEDM010000022">
    <property type="protein sequence ID" value="MBR0671599.1"/>
    <property type="molecule type" value="Genomic_DNA"/>
</dbReference>
<dbReference type="InterPro" id="IPR004714">
    <property type="entry name" value="Cyt_oxidase_maturation_cbb3"/>
</dbReference>
<organism evidence="2 3">
    <name type="scientific">Neoroseomonas soli</name>
    <dbReference type="NCBI Taxonomy" id="1081025"/>
    <lineage>
        <taxon>Bacteria</taxon>
        <taxon>Pseudomonadati</taxon>
        <taxon>Pseudomonadota</taxon>
        <taxon>Alphaproteobacteria</taxon>
        <taxon>Acetobacterales</taxon>
        <taxon>Acetobacteraceae</taxon>
        <taxon>Neoroseomonas</taxon>
    </lineage>
</organism>
<dbReference type="Pfam" id="PF03597">
    <property type="entry name" value="FixS"/>
    <property type="match status" value="1"/>
</dbReference>
<feature type="region of interest" description="Disordered" evidence="1">
    <location>
        <begin position="40"/>
        <end position="59"/>
    </location>
</feature>
<protein>
    <submittedName>
        <fullName evidence="2">Cbb3-type cytochrome oxidase assembly protein CcoS</fullName>
    </submittedName>
</protein>
<reference evidence="2" key="1">
    <citation type="submission" date="2020-01" db="EMBL/GenBank/DDBJ databases">
        <authorList>
            <person name="Rat A."/>
        </authorList>
    </citation>
    <scope>NUCLEOTIDE SEQUENCE</scope>
    <source>
        <strain evidence="2">LMG 31231</strain>
    </source>
</reference>
<proteinExistence type="predicted"/>
<dbReference type="Proteomes" id="UP001138751">
    <property type="component" value="Unassembled WGS sequence"/>
</dbReference>
<name>A0A9X9WWS0_9PROT</name>
<dbReference type="NCBIfam" id="TIGR00847">
    <property type="entry name" value="ccoS"/>
    <property type="match status" value="1"/>
</dbReference>
<comment type="caution">
    <text evidence="2">The sequence shown here is derived from an EMBL/GenBank/DDBJ whole genome shotgun (WGS) entry which is preliminary data.</text>
</comment>